<proteinExistence type="predicted"/>
<name>A0A7X0LS79_9ACTN</name>
<sequence length="88" mass="9435">MLDFPELDVPFRKMIKPPVVRAVSRGSGSGVTGWWTEALDMSSSASCLATAPCAAGIRSCLACRRALGPGIVRPMVHDQCIGSFEWPQ</sequence>
<organism evidence="1 2">
    <name type="scientific">Streptomyces candidus</name>
    <dbReference type="NCBI Taxonomy" id="67283"/>
    <lineage>
        <taxon>Bacteria</taxon>
        <taxon>Bacillati</taxon>
        <taxon>Actinomycetota</taxon>
        <taxon>Actinomycetes</taxon>
        <taxon>Kitasatosporales</taxon>
        <taxon>Streptomycetaceae</taxon>
        <taxon>Streptomyces</taxon>
    </lineage>
</organism>
<protein>
    <submittedName>
        <fullName evidence="1">Uncharacterized protein</fullName>
    </submittedName>
</protein>
<dbReference type="Proteomes" id="UP000540423">
    <property type="component" value="Unassembled WGS sequence"/>
</dbReference>
<reference evidence="1 2" key="1">
    <citation type="submission" date="2020-08" db="EMBL/GenBank/DDBJ databases">
        <title>Genomic Encyclopedia of Type Strains, Phase IV (KMG-IV): sequencing the most valuable type-strain genomes for metagenomic binning, comparative biology and taxonomic classification.</title>
        <authorList>
            <person name="Goeker M."/>
        </authorList>
    </citation>
    <scope>NUCLEOTIDE SEQUENCE [LARGE SCALE GENOMIC DNA]</scope>
    <source>
        <strain evidence="1 2">DSM 40141</strain>
    </source>
</reference>
<dbReference type="EMBL" id="JACHEM010000016">
    <property type="protein sequence ID" value="MBB6438912.1"/>
    <property type="molecule type" value="Genomic_DNA"/>
</dbReference>
<evidence type="ECO:0000313" key="2">
    <source>
        <dbReference type="Proteomes" id="UP000540423"/>
    </source>
</evidence>
<comment type="caution">
    <text evidence="1">The sequence shown here is derived from an EMBL/GenBank/DDBJ whole genome shotgun (WGS) entry which is preliminary data.</text>
</comment>
<dbReference type="AlphaFoldDB" id="A0A7X0LS79"/>
<evidence type="ECO:0000313" key="1">
    <source>
        <dbReference type="EMBL" id="MBB6438912.1"/>
    </source>
</evidence>
<keyword evidence="2" id="KW-1185">Reference proteome</keyword>
<gene>
    <name evidence="1" type="ORF">HNQ79_005424</name>
</gene>
<accession>A0A7X0LS79</accession>